<feature type="compositionally biased region" description="Basic and acidic residues" evidence="3">
    <location>
        <begin position="185"/>
        <end position="195"/>
    </location>
</feature>
<feature type="domain" description="FAM192A/Fyv6 N-terminal" evidence="4">
    <location>
        <begin position="19"/>
        <end position="123"/>
    </location>
</feature>
<feature type="compositionally biased region" description="Basic and acidic residues" evidence="3">
    <location>
        <begin position="214"/>
        <end position="231"/>
    </location>
</feature>
<proteinExistence type="predicted"/>
<dbReference type="Pfam" id="PF10187">
    <property type="entry name" value="FAM192A_Fyv6_N"/>
    <property type="match status" value="1"/>
</dbReference>
<sequence length="231" mass="25809">MDAAQAAIAEAAGTIGSRFESQKTVDEARERKDREWKDAYAKIGQEPPPKSEEPVHDGRTLYERLQINKEAKNQEWDAKMKLSNQYRGLDTEEQKFLSDKAAERRAEEKKRQDAENAEVMEYRERLAARNATELSAPEYQPQPSSSKSSSSNPRIPPKPAKKDVKSLMKGVVVKKKPKVVSTTKAGDKPSEEKSQESAGVEPAAWLDGTKGKRKVESEEASDHDPGKKTKV</sequence>
<comment type="caution">
    <text evidence="5">The sequence shown here is derived from an EMBL/GenBank/DDBJ whole genome shotgun (WGS) entry which is preliminary data.</text>
</comment>
<dbReference type="EMBL" id="NBSH01000003">
    <property type="protein sequence ID" value="ORX39037.1"/>
    <property type="molecule type" value="Genomic_DNA"/>
</dbReference>
<feature type="compositionally biased region" description="Low complexity" evidence="3">
    <location>
        <begin position="137"/>
        <end position="153"/>
    </location>
</feature>
<gene>
    <name evidence="5" type="ORF">BD324DRAFT_618315</name>
</gene>
<feature type="compositionally biased region" description="Basic and acidic residues" evidence="3">
    <location>
        <begin position="20"/>
        <end position="40"/>
    </location>
</feature>
<reference evidence="5 6" key="1">
    <citation type="submission" date="2017-03" db="EMBL/GenBank/DDBJ databases">
        <title>Widespread Adenine N6-methylation of Active Genes in Fungi.</title>
        <authorList>
            <consortium name="DOE Joint Genome Institute"/>
            <person name="Mondo S.J."/>
            <person name="Dannebaum R.O."/>
            <person name="Kuo R.C."/>
            <person name="Louie K.B."/>
            <person name="Bewick A.J."/>
            <person name="Labutti K."/>
            <person name="Haridas S."/>
            <person name="Kuo A."/>
            <person name="Salamov A."/>
            <person name="Ahrendt S.R."/>
            <person name="Lau R."/>
            <person name="Bowen B.P."/>
            <person name="Lipzen A."/>
            <person name="Sullivan W."/>
            <person name="Andreopoulos W.B."/>
            <person name="Clum A."/>
            <person name="Lindquist E."/>
            <person name="Daum C."/>
            <person name="Northen T.R."/>
            <person name="Ramamoorthy G."/>
            <person name="Schmitz R.J."/>
            <person name="Gryganskyi A."/>
            <person name="Culley D."/>
            <person name="Magnuson J."/>
            <person name="James T.Y."/>
            <person name="O'Malley M.A."/>
            <person name="Stajich J.E."/>
            <person name="Spatafora J.W."/>
            <person name="Visel A."/>
            <person name="Grigoriev I.V."/>
        </authorList>
    </citation>
    <scope>NUCLEOTIDE SEQUENCE [LARGE SCALE GENOMIC DNA]</scope>
    <source>
        <strain evidence="5 6">NRRL Y-17943</strain>
    </source>
</reference>
<evidence type="ECO:0000256" key="1">
    <source>
        <dbReference type="ARBA" id="ARBA00004123"/>
    </source>
</evidence>
<feature type="region of interest" description="Disordered" evidence="3">
    <location>
        <begin position="84"/>
        <end position="231"/>
    </location>
</feature>
<feature type="compositionally biased region" description="Low complexity" evidence="3">
    <location>
        <begin position="1"/>
        <end position="12"/>
    </location>
</feature>
<evidence type="ECO:0000259" key="4">
    <source>
        <dbReference type="Pfam" id="PF10187"/>
    </source>
</evidence>
<feature type="region of interest" description="Disordered" evidence="3">
    <location>
        <begin position="1"/>
        <end position="58"/>
    </location>
</feature>
<dbReference type="Proteomes" id="UP000193218">
    <property type="component" value="Unassembled WGS sequence"/>
</dbReference>
<dbReference type="OrthoDB" id="75720at2759"/>
<dbReference type="InterPro" id="IPR019331">
    <property type="entry name" value="FAM192A/Fyv6_N"/>
</dbReference>
<feature type="compositionally biased region" description="Basic and acidic residues" evidence="3">
    <location>
        <begin position="49"/>
        <end position="58"/>
    </location>
</feature>
<dbReference type="STRING" id="4999.A0A1Y1UNE2"/>
<evidence type="ECO:0000256" key="3">
    <source>
        <dbReference type="SAM" id="MobiDB-lite"/>
    </source>
</evidence>
<accession>A0A1Y1UNE2</accession>
<dbReference type="AlphaFoldDB" id="A0A1Y1UNE2"/>
<evidence type="ECO:0000256" key="2">
    <source>
        <dbReference type="ARBA" id="ARBA00023242"/>
    </source>
</evidence>
<keyword evidence="2" id="KW-0539">Nucleus</keyword>
<name>A0A1Y1UNE2_9TREE</name>
<feature type="compositionally biased region" description="Basic and acidic residues" evidence="3">
    <location>
        <begin position="89"/>
        <end position="127"/>
    </location>
</feature>
<dbReference type="PANTHER" id="PTHR13495">
    <property type="entry name" value="NEFA-INTERACTING NUCLEAR PROTEIN NIP30"/>
    <property type="match status" value="1"/>
</dbReference>
<organism evidence="5 6">
    <name type="scientific">Kockovaella imperatae</name>
    <dbReference type="NCBI Taxonomy" id="4999"/>
    <lineage>
        <taxon>Eukaryota</taxon>
        <taxon>Fungi</taxon>
        <taxon>Dikarya</taxon>
        <taxon>Basidiomycota</taxon>
        <taxon>Agaricomycotina</taxon>
        <taxon>Tremellomycetes</taxon>
        <taxon>Tremellales</taxon>
        <taxon>Cuniculitremaceae</taxon>
        <taxon>Kockovaella</taxon>
    </lineage>
</organism>
<evidence type="ECO:0000313" key="5">
    <source>
        <dbReference type="EMBL" id="ORX39037.1"/>
    </source>
</evidence>
<dbReference type="GeneID" id="33556821"/>
<dbReference type="InParanoid" id="A0A1Y1UNE2"/>
<evidence type="ECO:0000313" key="6">
    <source>
        <dbReference type="Proteomes" id="UP000193218"/>
    </source>
</evidence>
<protein>
    <submittedName>
        <fullName evidence="5">N-terminal domain of NEFA-interacting nuclear protein NIP30-domain-containing protein</fullName>
    </submittedName>
</protein>
<keyword evidence="6" id="KW-1185">Reference proteome</keyword>
<dbReference type="RefSeq" id="XP_021872900.1">
    <property type="nucleotide sequence ID" value="XM_022015013.1"/>
</dbReference>
<comment type="subcellular location">
    <subcellularLocation>
        <location evidence="1">Nucleus</location>
    </subcellularLocation>
</comment>
<dbReference type="PANTHER" id="PTHR13495:SF0">
    <property type="entry name" value="PSME3-INTERACTING PROTEIN"/>
    <property type="match status" value="1"/>
</dbReference>
<dbReference type="GO" id="GO:0005634">
    <property type="term" value="C:nucleus"/>
    <property type="evidence" value="ECO:0007669"/>
    <property type="project" value="UniProtKB-SubCell"/>
</dbReference>
<dbReference type="InterPro" id="IPR039845">
    <property type="entry name" value="FAM192A"/>
</dbReference>